<name>A0ACC3MSY4_9PEZI</name>
<evidence type="ECO:0000313" key="2">
    <source>
        <dbReference type="Proteomes" id="UP001281147"/>
    </source>
</evidence>
<proteinExistence type="predicted"/>
<sequence>MSSEQRASSAVRNLRSLFENKHSSSPADSKSPNTRGRSPGGLNNSSSDKENSEGLQRPTPKVRASFVSVGPDRSMATAPLEKQESSAGQRRGSFREADDDGALLELKKTVSQQQESREVSDSVIDSTAGTPLRKLSEGQDESPLAQKADKVAANPDKHVSGVEEEPAEMKPADPANEEAISGGEALPPVTEDLRPETTPAAPSASAGKKTEDKKAMTNGKATAVSTKAPQKASSSSVKSPASQPKTPTSSKEAGTSAKTHSAAQKEPLRKASRSSLTAPTAASLARTGSTSDKDKAHHTTKPSASSASKPHPKPREATKPANLPSHLTAPTASSRAKHDPTPASTTSSTFKSSTTSRPKQPPSSKPTHAQKSSLLAPHNSERPGSRTSQTSARRSLGAEAGGSFLERMMKPTAASAGKTHEKAGEGKSPPKGAKAAAMVGKGKINGSASSRATAKPATAGSAKGQDHVNGGPIEVPPAPQAEAAETAASINGAGEPGAEKPTNGEATSVVGIGEEPQQAEPTKKDEASAGNGTPVPNTNGTDETLEATPAAMGGEDMIR</sequence>
<protein>
    <submittedName>
        <fullName evidence="1">Uncharacterized protein</fullName>
    </submittedName>
</protein>
<comment type="caution">
    <text evidence="1">The sequence shown here is derived from an EMBL/GenBank/DDBJ whole genome shotgun (WGS) entry which is preliminary data.</text>
</comment>
<evidence type="ECO:0000313" key="1">
    <source>
        <dbReference type="EMBL" id="KAK3702422.1"/>
    </source>
</evidence>
<dbReference type="Proteomes" id="UP001281147">
    <property type="component" value="Unassembled WGS sequence"/>
</dbReference>
<keyword evidence="2" id="KW-1185">Reference proteome</keyword>
<reference evidence="1" key="1">
    <citation type="submission" date="2023-07" db="EMBL/GenBank/DDBJ databases">
        <title>Black Yeasts Isolated from many extreme environments.</title>
        <authorList>
            <person name="Coleine C."/>
            <person name="Stajich J.E."/>
            <person name="Selbmann L."/>
        </authorList>
    </citation>
    <scope>NUCLEOTIDE SEQUENCE</scope>
    <source>
        <strain evidence="1">CCFEE 5714</strain>
    </source>
</reference>
<organism evidence="1 2">
    <name type="scientific">Vermiconidia calcicola</name>
    <dbReference type="NCBI Taxonomy" id="1690605"/>
    <lineage>
        <taxon>Eukaryota</taxon>
        <taxon>Fungi</taxon>
        <taxon>Dikarya</taxon>
        <taxon>Ascomycota</taxon>
        <taxon>Pezizomycotina</taxon>
        <taxon>Dothideomycetes</taxon>
        <taxon>Dothideomycetidae</taxon>
        <taxon>Mycosphaerellales</taxon>
        <taxon>Extremaceae</taxon>
        <taxon>Vermiconidia</taxon>
    </lineage>
</organism>
<gene>
    <name evidence="1" type="ORF">LTR37_014888</name>
</gene>
<accession>A0ACC3MSY4</accession>
<dbReference type="EMBL" id="JAUTXU010000161">
    <property type="protein sequence ID" value="KAK3702422.1"/>
    <property type="molecule type" value="Genomic_DNA"/>
</dbReference>